<feature type="domain" description="GFO/IDH/MocA-like oxidoreductase" evidence="2">
    <location>
        <begin position="133"/>
        <end position="240"/>
    </location>
</feature>
<sequence>MAAPLRVAVVGCGIGASHVRAYKTLPAQFDLTTICDLDEPKARALAAEHGVPRVVNDFGALCRLDDLDVIDICTPPHLHFAQINEVLAAGKHAICEKPLVGSLRHVDELARAEAASGRRIMPIFQYRFGHGLQRLKFLQAAGLTGTPYQATVETAWRRRAAYYDVPWRGKWATELGGALLGHAIHGHDILSYVLGPVRSVFARTATRVNRIEVEDCATVSLELASGALASLGVTLGSAAEISRHRFTFQNLSAESNTRPYTNSGDPWEITGDSPELATRIEEALANFTPLPESFAGQFHRFATALAEGGELPVTLADARASLELITAMYHSAETGQPVTLPIGPEHPKYGSWLPG</sequence>
<dbReference type="SUPFAM" id="SSF55347">
    <property type="entry name" value="Glyceraldehyde-3-phosphate dehydrogenase-like, C-terminal domain"/>
    <property type="match status" value="1"/>
</dbReference>
<dbReference type="PANTHER" id="PTHR43249:SF1">
    <property type="entry name" value="D-GLUCOSIDE 3-DEHYDROGENASE"/>
    <property type="match status" value="1"/>
</dbReference>
<dbReference type="InterPro" id="IPR036291">
    <property type="entry name" value="NAD(P)-bd_dom_sf"/>
</dbReference>
<protein>
    <submittedName>
        <fullName evidence="3">Oxidoreductase</fullName>
    </submittedName>
</protein>
<evidence type="ECO:0000259" key="2">
    <source>
        <dbReference type="Pfam" id="PF22725"/>
    </source>
</evidence>
<feature type="domain" description="Gfo/Idh/MocA-like oxidoreductase N-terminal" evidence="1">
    <location>
        <begin position="5"/>
        <end position="122"/>
    </location>
</feature>
<reference evidence="3" key="1">
    <citation type="submission" date="2020-02" db="EMBL/GenBank/DDBJ databases">
        <authorList>
            <person name="Meier V. D."/>
        </authorList>
    </citation>
    <scope>NUCLEOTIDE SEQUENCE</scope>
    <source>
        <strain evidence="3">AVDCRST_MAG18</strain>
    </source>
</reference>
<dbReference type="InterPro" id="IPR055170">
    <property type="entry name" value="GFO_IDH_MocA-like_dom"/>
</dbReference>
<dbReference type="GO" id="GO:0000166">
    <property type="term" value="F:nucleotide binding"/>
    <property type="evidence" value="ECO:0007669"/>
    <property type="project" value="InterPro"/>
</dbReference>
<dbReference type="Gene3D" id="3.30.360.10">
    <property type="entry name" value="Dihydrodipicolinate Reductase, domain 2"/>
    <property type="match status" value="1"/>
</dbReference>
<dbReference type="InterPro" id="IPR052515">
    <property type="entry name" value="Gfo/Idh/MocA_Oxidoreductase"/>
</dbReference>
<organism evidence="3">
    <name type="scientific">uncultured Thermomicrobiales bacterium</name>
    <dbReference type="NCBI Taxonomy" id="1645740"/>
    <lineage>
        <taxon>Bacteria</taxon>
        <taxon>Pseudomonadati</taxon>
        <taxon>Thermomicrobiota</taxon>
        <taxon>Thermomicrobia</taxon>
        <taxon>Thermomicrobiales</taxon>
        <taxon>environmental samples</taxon>
    </lineage>
</organism>
<name>A0A6J4UI89_9BACT</name>
<dbReference type="PANTHER" id="PTHR43249">
    <property type="entry name" value="UDP-N-ACETYL-2-AMINO-2-DEOXY-D-GLUCURONATE OXIDASE"/>
    <property type="match status" value="1"/>
</dbReference>
<dbReference type="Pfam" id="PF01408">
    <property type="entry name" value="GFO_IDH_MocA"/>
    <property type="match status" value="1"/>
</dbReference>
<dbReference type="EMBL" id="CADCWN010000015">
    <property type="protein sequence ID" value="CAA9550201.1"/>
    <property type="molecule type" value="Genomic_DNA"/>
</dbReference>
<dbReference type="AlphaFoldDB" id="A0A6J4UI89"/>
<dbReference type="Gene3D" id="3.40.50.720">
    <property type="entry name" value="NAD(P)-binding Rossmann-like Domain"/>
    <property type="match status" value="1"/>
</dbReference>
<accession>A0A6J4UI89</accession>
<evidence type="ECO:0000313" key="3">
    <source>
        <dbReference type="EMBL" id="CAA9550201.1"/>
    </source>
</evidence>
<dbReference type="SUPFAM" id="SSF51735">
    <property type="entry name" value="NAD(P)-binding Rossmann-fold domains"/>
    <property type="match status" value="1"/>
</dbReference>
<dbReference type="Pfam" id="PF22725">
    <property type="entry name" value="GFO_IDH_MocA_C3"/>
    <property type="match status" value="1"/>
</dbReference>
<dbReference type="InterPro" id="IPR000683">
    <property type="entry name" value="Gfo/Idh/MocA-like_OxRdtase_N"/>
</dbReference>
<gene>
    <name evidence="3" type="ORF">AVDCRST_MAG18-254</name>
</gene>
<proteinExistence type="predicted"/>
<evidence type="ECO:0000259" key="1">
    <source>
        <dbReference type="Pfam" id="PF01408"/>
    </source>
</evidence>